<dbReference type="STRING" id="1123501.Wenmar_03634"/>
<dbReference type="EMBL" id="AONG01000019">
    <property type="protein sequence ID" value="KIQ67903.1"/>
    <property type="molecule type" value="Genomic_DNA"/>
</dbReference>
<dbReference type="OrthoDB" id="9810297at2"/>
<reference evidence="7 8" key="1">
    <citation type="submission" date="2013-01" db="EMBL/GenBank/DDBJ databases">
        <authorList>
            <person name="Fiebig A."/>
            <person name="Goeker M."/>
            <person name="Klenk H.-P.P."/>
        </authorList>
    </citation>
    <scope>NUCLEOTIDE SEQUENCE [LARGE SCALE GENOMIC DNA]</scope>
    <source>
        <strain evidence="7 8">DSM 24838</strain>
    </source>
</reference>
<dbReference type="GO" id="GO:0008173">
    <property type="term" value="F:RNA methyltransferase activity"/>
    <property type="evidence" value="ECO:0007669"/>
    <property type="project" value="InterPro"/>
</dbReference>
<organism evidence="7 8">
    <name type="scientific">Wenxinia marina DSM 24838</name>
    <dbReference type="NCBI Taxonomy" id="1123501"/>
    <lineage>
        <taxon>Bacteria</taxon>
        <taxon>Pseudomonadati</taxon>
        <taxon>Pseudomonadota</taxon>
        <taxon>Alphaproteobacteria</taxon>
        <taxon>Rhodobacterales</taxon>
        <taxon>Roseobacteraceae</taxon>
        <taxon>Wenxinia</taxon>
    </lineage>
</organism>
<keyword evidence="3 5" id="KW-0949">S-adenosyl-L-methionine</keyword>
<dbReference type="RefSeq" id="WP_018302120.1">
    <property type="nucleotide sequence ID" value="NZ_KB902281.1"/>
</dbReference>
<dbReference type="PROSITE" id="PS51686">
    <property type="entry name" value="SAM_MT_RSMB_NOP"/>
    <property type="match status" value="1"/>
</dbReference>
<keyword evidence="1 5" id="KW-0489">Methyltransferase</keyword>
<name>A0A0D0QA69_9RHOB</name>
<dbReference type="AlphaFoldDB" id="A0A0D0QA69"/>
<comment type="caution">
    <text evidence="7">The sequence shown here is derived from an EMBL/GenBank/DDBJ whole genome shotgun (WGS) entry which is preliminary data.</text>
</comment>
<dbReference type="GO" id="GO:0003723">
    <property type="term" value="F:RNA binding"/>
    <property type="evidence" value="ECO:0007669"/>
    <property type="project" value="UniProtKB-UniRule"/>
</dbReference>
<evidence type="ECO:0000256" key="4">
    <source>
        <dbReference type="ARBA" id="ARBA00022884"/>
    </source>
</evidence>
<feature type="binding site" evidence="5">
    <location>
        <position position="246"/>
    </location>
    <ligand>
        <name>S-adenosyl-L-methionine</name>
        <dbReference type="ChEBI" id="CHEBI:59789"/>
    </ligand>
</feature>
<feature type="binding site" evidence="5">
    <location>
        <position position="284"/>
    </location>
    <ligand>
        <name>S-adenosyl-L-methionine</name>
        <dbReference type="ChEBI" id="CHEBI:59789"/>
    </ligand>
</feature>
<dbReference type="InterPro" id="IPR029063">
    <property type="entry name" value="SAM-dependent_MTases_sf"/>
</dbReference>
<protein>
    <submittedName>
        <fullName evidence="7">tRNA and rRNA cytosine-C5-methylase</fullName>
        <ecNumber evidence="7">2.1.1.176</ecNumber>
    </submittedName>
</protein>
<dbReference type="Gene3D" id="3.40.50.150">
    <property type="entry name" value="Vaccinia Virus protein VP39"/>
    <property type="match status" value="1"/>
</dbReference>
<comment type="caution">
    <text evidence="5">Lacks conserved residue(s) required for the propagation of feature annotation.</text>
</comment>
<keyword evidence="2 5" id="KW-0808">Transferase</keyword>
<evidence type="ECO:0000256" key="1">
    <source>
        <dbReference type="ARBA" id="ARBA00022603"/>
    </source>
</evidence>
<accession>A0A0D0QA69</accession>
<evidence type="ECO:0000259" key="6">
    <source>
        <dbReference type="PROSITE" id="PS51686"/>
    </source>
</evidence>
<dbReference type="InterPro" id="IPR001678">
    <property type="entry name" value="MeTrfase_RsmB-F_NOP2_dom"/>
</dbReference>
<dbReference type="PRINTS" id="PR02008">
    <property type="entry name" value="RCMTFAMILY"/>
</dbReference>
<gene>
    <name evidence="7" type="ORF">Wenmar_03634</name>
</gene>
<dbReference type="eggNOG" id="COG0144">
    <property type="taxonomic scope" value="Bacteria"/>
</dbReference>
<keyword evidence="4 5" id="KW-0694">RNA-binding</keyword>
<evidence type="ECO:0000313" key="7">
    <source>
        <dbReference type="EMBL" id="KIQ67903.1"/>
    </source>
</evidence>
<evidence type="ECO:0000256" key="5">
    <source>
        <dbReference type="PROSITE-ProRule" id="PRU01023"/>
    </source>
</evidence>
<dbReference type="SUPFAM" id="SSF53335">
    <property type="entry name" value="S-adenosyl-L-methionine-dependent methyltransferases"/>
    <property type="match status" value="1"/>
</dbReference>
<evidence type="ECO:0000256" key="2">
    <source>
        <dbReference type="ARBA" id="ARBA00022679"/>
    </source>
</evidence>
<sequence>MTPGARAAAAIAALDAIVAGAPAEQVLTRWGRSARYAGSGDRAAVRDLVYDALRKRRSAGAAGGGSDGRALILGLLRLSGDSAGTLFTGEGHAPSPLTAEEAGHQTGPLTDAERLDCPDWLLPLVRDSLGIAAEPALLALRERATVFLRARGDRAAAAASLADEGIATRPHPNVSTALEVIANARKIQSSESYGKGLVELQDASSQGAILDLPLRPGLRVLDYCAGGGGKALALAARERLEIVAHDADPRRMADLPDRAARAGAEIAIARPGELSGDFDLVVVDAPCSGSGTWRRTPDAKWRLTPDRLDDLCRLQRRIVAEAAARVRPGGRLAYMTCSLLSTENEDIVPHALAGPCAGWDALPPRRWQPDGAGDGFFLAQLVRPGAAPV</sequence>
<dbReference type="InterPro" id="IPR023267">
    <property type="entry name" value="RCMT"/>
</dbReference>
<feature type="domain" description="SAM-dependent MTase RsmB/NOP-type" evidence="6">
    <location>
        <begin position="133"/>
        <end position="389"/>
    </location>
</feature>
<dbReference type="EC" id="2.1.1.176" evidence="7"/>
<dbReference type="GO" id="GO:0001510">
    <property type="term" value="P:RNA methylation"/>
    <property type="evidence" value="ECO:0007669"/>
    <property type="project" value="InterPro"/>
</dbReference>
<dbReference type="InterPro" id="IPR049560">
    <property type="entry name" value="MeTrfase_RsmB-F_NOP2_cat"/>
</dbReference>
<comment type="similarity">
    <text evidence="5">Belongs to the class I-like SAM-binding methyltransferase superfamily. RsmB/NOP family.</text>
</comment>
<feature type="active site" description="Nucleophile" evidence="5">
    <location>
        <position position="337"/>
    </location>
</feature>
<dbReference type="Proteomes" id="UP000035100">
    <property type="component" value="Unassembled WGS sequence"/>
</dbReference>
<dbReference type="PANTHER" id="PTHR22807:SF53">
    <property type="entry name" value="RIBOSOMAL RNA SMALL SUBUNIT METHYLTRANSFERASE B-RELATED"/>
    <property type="match status" value="1"/>
</dbReference>
<dbReference type="PATRIC" id="fig|1123501.6.peg.3760"/>
<dbReference type="CDD" id="cd02440">
    <property type="entry name" value="AdoMet_MTases"/>
    <property type="match status" value="1"/>
</dbReference>
<proteinExistence type="inferred from homology"/>
<evidence type="ECO:0000313" key="8">
    <source>
        <dbReference type="Proteomes" id="UP000035100"/>
    </source>
</evidence>
<dbReference type="Pfam" id="PF01189">
    <property type="entry name" value="Methyltr_RsmB-F"/>
    <property type="match status" value="1"/>
</dbReference>
<keyword evidence="8" id="KW-1185">Reference proteome</keyword>
<evidence type="ECO:0000256" key="3">
    <source>
        <dbReference type="ARBA" id="ARBA00022691"/>
    </source>
</evidence>
<dbReference type="PANTHER" id="PTHR22807">
    <property type="entry name" value="NOP2 YEAST -RELATED NOL1/NOP2/FMU SUN DOMAIN-CONTAINING"/>
    <property type="match status" value="1"/>
</dbReference>